<protein>
    <recommendedName>
        <fullName evidence="1">BON domain-containing protein</fullName>
    </recommendedName>
</protein>
<evidence type="ECO:0000259" key="1">
    <source>
        <dbReference type="PROSITE" id="PS50914"/>
    </source>
</evidence>
<sequence length="487" mass="52711">MAMNSQETHLETERALSDSDISAAVEFLLARKQGVAPHLIDVATHEGTVMLTGHVDCLHMRERAEEIASTVRGVCDVVNSLSVCGSEVPDAALRRDVEEALLRNAVAHPSEISCTARDGKVMLLGQVRSWAEKQQVLRVAKGVRGVCDVEDRLSYPAGERHPAKSAAELTAAVEHLLAWDHRIRHALIQVTAQETGVVELRGKVGSAAERRRAIATAWLAGAARVEAKDLAVAHDASCHDLHQDKYTAKTDAAIQQAIETRLGYNPRLHADKVDVQVSGGRVTLQGLVSSLAGRRAAEHDARGVVGVRHVHNALRVRPNIHVEDPKLQQSIEEALLRDPYLKQAPVAVAVTNRRVILRGKLDSHFEKTHAEEVASNIEGIVAIENRLGILATATTDRDHYGSLIASGEAATFGSPSDADIEHRIQQQLNWSAHLHSQDVEVRVDKGVATLTGTVATELDRENAALSAYEGGATAIDNQLLTQFGPPH</sequence>
<dbReference type="OrthoDB" id="863206at2"/>
<dbReference type="PANTHER" id="PTHR34606">
    <property type="entry name" value="BON DOMAIN-CONTAINING PROTEIN"/>
    <property type="match status" value="1"/>
</dbReference>
<feature type="domain" description="BON" evidence="1">
    <location>
        <begin position="323"/>
        <end position="391"/>
    </location>
</feature>
<evidence type="ECO:0000313" key="3">
    <source>
        <dbReference type="Proteomes" id="UP000059542"/>
    </source>
</evidence>
<accession>A0A0U4BTI8</accession>
<dbReference type="SMART" id="SM00749">
    <property type="entry name" value="BON"/>
    <property type="match status" value="6"/>
</dbReference>
<dbReference type="KEGG" id="hyg:AUC43_17655"/>
<feature type="domain" description="BON" evidence="1">
    <location>
        <begin position="416"/>
        <end position="483"/>
    </location>
</feature>
<name>A0A0U4BTI8_9BACT</name>
<organism evidence="2 3">
    <name type="scientific">Hymenobacter sedentarius</name>
    <dbReference type="NCBI Taxonomy" id="1411621"/>
    <lineage>
        <taxon>Bacteria</taxon>
        <taxon>Pseudomonadati</taxon>
        <taxon>Bacteroidota</taxon>
        <taxon>Cytophagia</taxon>
        <taxon>Cytophagales</taxon>
        <taxon>Hymenobacteraceae</taxon>
        <taxon>Hymenobacter</taxon>
    </lineage>
</organism>
<dbReference type="PANTHER" id="PTHR34606:SF15">
    <property type="entry name" value="BON DOMAIN-CONTAINING PROTEIN"/>
    <property type="match status" value="1"/>
</dbReference>
<dbReference type="InterPro" id="IPR014004">
    <property type="entry name" value="Transpt-assoc_nodulatn_dom_bac"/>
</dbReference>
<evidence type="ECO:0000313" key="2">
    <source>
        <dbReference type="EMBL" id="ALW86743.1"/>
    </source>
</evidence>
<proteinExistence type="predicted"/>
<feature type="domain" description="BON" evidence="1">
    <location>
        <begin position="17"/>
        <end position="85"/>
    </location>
</feature>
<dbReference type="InterPro" id="IPR051686">
    <property type="entry name" value="Lipoprotein_DolP"/>
</dbReference>
<reference evidence="2 3" key="1">
    <citation type="submission" date="2015-12" db="EMBL/GenBank/DDBJ databases">
        <authorList>
            <person name="Shamseldin A."/>
            <person name="Moawad H."/>
            <person name="Abd El-Rahim W.M."/>
            <person name="Sadowsky M.J."/>
        </authorList>
    </citation>
    <scope>NUCLEOTIDE SEQUENCE [LARGE SCALE GENOMIC DNA]</scope>
    <source>
        <strain evidence="2 3">DG5B</strain>
    </source>
</reference>
<gene>
    <name evidence="2" type="ORF">AUC43_17655</name>
</gene>
<keyword evidence="3" id="KW-1185">Reference proteome</keyword>
<dbReference type="Proteomes" id="UP000059542">
    <property type="component" value="Chromosome"/>
</dbReference>
<dbReference type="Pfam" id="PF04972">
    <property type="entry name" value="BON"/>
    <property type="match status" value="6"/>
</dbReference>
<dbReference type="Gene3D" id="3.30.1340.30">
    <property type="match status" value="5"/>
</dbReference>
<dbReference type="AlphaFoldDB" id="A0A0U4BTI8"/>
<feature type="domain" description="BON" evidence="1">
    <location>
        <begin position="250"/>
        <end position="318"/>
    </location>
</feature>
<dbReference type="PROSITE" id="PS50914">
    <property type="entry name" value="BON"/>
    <property type="match status" value="5"/>
</dbReference>
<feature type="domain" description="BON" evidence="1">
    <location>
        <begin position="89"/>
        <end position="157"/>
    </location>
</feature>
<dbReference type="EMBL" id="CP013909">
    <property type="protein sequence ID" value="ALW86743.1"/>
    <property type="molecule type" value="Genomic_DNA"/>
</dbReference>
<dbReference type="STRING" id="1411621.AUC43_17655"/>
<dbReference type="InterPro" id="IPR007055">
    <property type="entry name" value="BON_dom"/>
</dbReference>